<protein>
    <submittedName>
        <fullName evidence="5">Type II secretion system protein E</fullName>
    </submittedName>
</protein>
<dbReference type="Gene3D" id="3.30.300.160">
    <property type="entry name" value="Type II secretion system, protein E, N-terminal domain"/>
    <property type="match status" value="1"/>
</dbReference>
<name>A0A445MVF5_9BACT</name>
<dbReference type="GO" id="GO:0016887">
    <property type="term" value="F:ATP hydrolysis activity"/>
    <property type="evidence" value="ECO:0007669"/>
    <property type="project" value="TreeGrafter"/>
</dbReference>
<evidence type="ECO:0000256" key="2">
    <source>
        <dbReference type="ARBA" id="ARBA00022741"/>
    </source>
</evidence>
<evidence type="ECO:0000259" key="4">
    <source>
        <dbReference type="PROSITE" id="PS00662"/>
    </source>
</evidence>
<reference evidence="5" key="1">
    <citation type="submission" date="2018-01" db="EMBL/GenBank/DDBJ databases">
        <authorList>
            <person name="Regsiter A."/>
            <person name="William W."/>
        </authorList>
    </citation>
    <scope>NUCLEOTIDE SEQUENCE</scope>
    <source>
        <strain evidence="5">TRIP AH-1</strain>
    </source>
</reference>
<dbReference type="PANTHER" id="PTHR30258:SF2">
    <property type="entry name" value="COMG OPERON PROTEIN 1"/>
    <property type="match status" value="1"/>
</dbReference>
<gene>
    <name evidence="5" type="primary">xpsE</name>
    <name evidence="5" type="ORF">PITCH_A190046</name>
</gene>
<dbReference type="Gene3D" id="3.30.450.90">
    <property type="match status" value="1"/>
</dbReference>
<dbReference type="InterPro" id="IPR037257">
    <property type="entry name" value="T2SS_E_N_sf"/>
</dbReference>
<dbReference type="FunFam" id="3.30.450.90:FF:000001">
    <property type="entry name" value="Type II secretion system ATPase GspE"/>
    <property type="match status" value="1"/>
</dbReference>
<dbReference type="GO" id="GO:0005524">
    <property type="term" value="F:ATP binding"/>
    <property type="evidence" value="ECO:0007669"/>
    <property type="project" value="UniProtKB-KW"/>
</dbReference>
<comment type="similarity">
    <text evidence="1">Belongs to the GSP E family.</text>
</comment>
<dbReference type="CDD" id="cd01129">
    <property type="entry name" value="PulE-GspE-like"/>
    <property type="match status" value="1"/>
</dbReference>
<dbReference type="PROSITE" id="PS00662">
    <property type="entry name" value="T2SP_E"/>
    <property type="match status" value="1"/>
</dbReference>
<evidence type="ECO:0000256" key="1">
    <source>
        <dbReference type="ARBA" id="ARBA00006611"/>
    </source>
</evidence>
<sequence length="535" mass="59691">MEKLKTLLFRRSKVSEEAYVSPVPAFVSDWPEISVEDFPQLPPSLKILPLAFMKRFCFVPLNDSGDAVLVAMADPLDFNTREAISGAYGRPLKVVKAPEEAISQFIYRWYEAEADMSQEKGEGAEEGALSAEDQLWDDPEHLKDMASEAPVIRLVNHLIANALESGASDIHIEPRRQHVQVRYRIDGILHDRETLAKNLKAAITSRIKLMAKMDIAEMRLPQDGKIRFRTGRQEVDIRVSCLPTHLGEALVLRLLHKEDVQLDLESLGFPPLILDRFREAISLPYGMLLVTGPTGSGKTTTLYAALNTINTPEKKIVTVEDPVEYQIEGINQIQVQPNIGLTFAKCLRSFLRHDPDVMLVGEIRDMETADIAVQAALTGHMVFSTLHTNDAAGAIVRLEEMGVERFMVVSSLVGVLAQRLVRRVCRNCRQEVQISEEERSLVAREMGVSEDVMPQRVFKGMGCADCGDTGYRGRSGIFEFLPISEGIQQAIVEGAGRPEIVNRVVADGMITLRMDGINKIEQGITTFEEVLRVTR</sequence>
<dbReference type="SUPFAM" id="SSF160246">
    <property type="entry name" value="EspE N-terminal domain-like"/>
    <property type="match status" value="1"/>
</dbReference>
<dbReference type="FunFam" id="3.40.50.300:FF:000398">
    <property type="entry name" value="Type IV pilus assembly ATPase PilB"/>
    <property type="match status" value="1"/>
</dbReference>
<dbReference type="PANTHER" id="PTHR30258">
    <property type="entry name" value="TYPE II SECRETION SYSTEM PROTEIN GSPE-RELATED"/>
    <property type="match status" value="1"/>
</dbReference>
<dbReference type="Pfam" id="PF00437">
    <property type="entry name" value="T2SSE"/>
    <property type="match status" value="1"/>
</dbReference>
<keyword evidence="2" id="KW-0547">Nucleotide-binding</keyword>
<dbReference type="InterPro" id="IPR001482">
    <property type="entry name" value="T2SS/T4SS_dom"/>
</dbReference>
<dbReference type="InterPro" id="IPR027417">
    <property type="entry name" value="P-loop_NTPase"/>
</dbReference>
<evidence type="ECO:0000313" key="5">
    <source>
        <dbReference type="EMBL" id="SPD73470.1"/>
    </source>
</evidence>
<dbReference type="SMART" id="SM00382">
    <property type="entry name" value="AAA"/>
    <property type="match status" value="1"/>
</dbReference>
<dbReference type="Pfam" id="PF05157">
    <property type="entry name" value="MshEN"/>
    <property type="match status" value="1"/>
</dbReference>
<dbReference type="InterPro" id="IPR003593">
    <property type="entry name" value="AAA+_ATPase"/>
</dbReference>
<dbReference type="EMBL" id="OJIN01000101">
    <property type="protein sequence ID" value="SPD73470.1"/>
    <property type="molecule type" value="Genomic_DNA"/>
</dbReference>
<dbReference type="InterPro" id="IPR007831">
    <property type="entry name" value="T2SS_GspE_N"/>
</dbReference>
<dbReference type="GO" id="GO:0005886">
    <property type="term" value="C:plasma membrane"/>
    <property type="evidence" value="ECO:0007669"/>
    <property type="project" value="TreeGrafter"/>
</dbReference>
<dbReference type="Gene3D" id="3.40.50.300">
    <property type="entry name" value="P-loop containing nucleotide triphosphate hydrolases"/>
    <property type="match status" value="1"/>
</dbReference>
<evidence type="ECO:0000256" key="3">
    <source>
        <dbReference type="ARBA" id="ARBA00022840"/>
    </source>
</evidence>
<dbReference type="AlphaFoldDB" id="A0A445MVF5"/>
<feature type="domain" description="Bacterial type II secretion system protein E" evidence="4">
    <location>
        <begin position="351"/>
        <end position="365"/>
    </location>
</feature>
<organism evidence="5">
    <name type="scientific">uncultured Desulfobacterium sp</name>
    <dbReference type="NCBI Taxonomy" id="201089"/>
    <lineage>
        <taxon>Bacteria</taxon>
        <taxon>Pseudomonadati</taxon>
        <taxon>Thermodesulfobacteriota</taxon>
        <taxon>Desulfobacteria</taxon>
        <taxon>Desulfobacterales</taxon>
        <taxon>Desulfobacteriaceae</taxon>
        <taxon>Desulfobacterium</taxon>
        <taxon>environmental samples</taxon>
    </lineage>
</organism>
<dbReference type="SUPFAM" id="SSF52540">
    <property type="entry name" value="P-loop containing nucleoside triphosphate hydrolases"/>
    <property type="match status" value="1"/>
</dbReference>
<accession>A0A445MVF5</accession>
<proteinExistence type="inferred from homology"/>
<keyword evidence="3" id="KW-0067">ATP-binding</keyword>